<feature type="domain" description="Enoyl reductase (ER)" evidence="7">
    <location>
        <begin position="13"/>
        <end position="344"/>
    </location>
</feature>
<dbReference type="AlphaFoldDB" id="A0A5N5X549"/>
<evidence type="ECO:0000256" key="4">
    <source>
        <dbReference type="ARBA" id="ARBA00022833"/>
    </source>
</evidence>
<dbReference type="Proteomes" id="UP000326565">
    <property type="component" value="Unassembled WGS sequence"/>
</dbReference>
<dbReference type="PANTHER" id="PTHR42940">
    <property type="entry name" value="ALCOHOL DEHYDROGENASE 1-RELATED"/>
    <property type="match status" value="1"/>
</dbReference>
<evidence type="ECO:0000256" key="2">
    <source>
        <dbReference type="ARBA" id="ARBA00008072"/>
    </source>
</evidence>
<proteinExistence type="inferred from homology"/>
<dbReference type="SUPFAM" id="SSF51735">
    <property type="entry name" value="NAD(P)-binding Rossmann-fold domains"/>
    <property type="match status" value="1"/>
</dbReference>
<comment type="cofactor">
    <cofactor evidence="1 6">
        <name>Zn(2+)</name>
        <dbReference type="ChEBI" id="CHEBI:29105"/>
    </cofactor>
</comment>
<keyword evidence="3 6" id="KW-0479">Metal-binding</keyword>
<evidence type="ECO:0000256" key="5">
    <source>
        <dbReference type="ARBA" id="ARBA00023002"/>
    </source>
</evidence>
<dbReference type="InterPro" id="IPR013154">
    <property type="entry name" value="ADH-like_N"/>
</dbReference>
<keyword evidence="4 6" id="KW-0862">Zinc</keyword>
<protein>
    <submittedName>
        <fullName evidence="8">Chaperonin 10-like protein</fullName>
    </submittedName>
</protein>
<keyword evidence="9" id="KW-1185">Reference proteome</keyword>
<name>A0A5N5X549_9EURO</name>
<dbReference type="OrthoDB" id="1560166at2759"/>
<dbReference type="Pfam" id="PF00107">
    <property type="entry name" value="ADH_zinc_N"/>
    <property type="match status" value="1"/>
</dbReference>
<dbReference type="InterPro" id="IPR036291">
    <property type="entry name" value="NAD(P)-bd_dom_sf"/>
</dbReference>
<organism evidence="8 9">
    <name type="scientific">Aspergillus leporis</name>
    <dbReference type="NCBI Taxonomy" id="41062"/>
    <lineage>
        <taxon>Eukaryota</taxon>
        <taxon>Fungi</taxon>
        <taxon>Dikarya</taxon>
        <taxon>Ascomycota</taxon>
        <taxon>Pezizomycotina</taxon>
        <taxon>Eurotiomycetes</taxon>
        <taxon>Eurotiomycetidae</taxon>
        <taxon>Eurotiales</taxon>
        <taxon>Aspergillaceae</taxon>
        <taxon>Aspergillus</taxon>
        <taxon>Aspergillus subgen. Circumdati</taxon>
    </lineage>
</organism>
<evidence type="ECO:0000313" key="9">
    <source>
        <dbReference type="Proteomes" id="UP000326565"/>
    </source>
</evidence>
<reference evidence="8 9" key="1">
    <citation type="submission" date="2019-04" db="EMBL/GenBank/DDBJ databases">
        <title>Friends and foes A comparative genomics study of 23 Aspergillus species from section Flavi.</title>
        <authorList>
            <consortium name="DOE Joint Genome Institute"/>
            <person name="Kjaerbolling I."/>
            <person name="Vesth T."/>
            <person name="Frisvad J.C."/>
            <person name="Nybo J.L."/>
            <person name="Theobald S."/>
            <person name="Kildgaard S."/>
            <person name="Isbrandt T."/>
            <person name="Kuo A."/>
            <person name="Sato A."/>
            <person name="Lyhne E.K."/>
            <person name="Kogle M.E."/>
            <person name="Wiebenga A."/>
            <person name="Kun R.S."/>
            <person name="Lubbers R.J."/>
            <person name="Makela M.R."/>
            <person name="Barry K."/>
            <person name="Chovatia M."/>
            <person name="Clum A."/>
            <person name="Daum C."/>
            <person name="Haridas S."/>
            <person name="He G."/>
            <person name="LaButti K."/>
            <person name="Lipzen A."/>
            <person name="Mondo S."/>
            <person name="Riley R."/>
            <person name="Salamov A."/>
            <person name="Simmons B.A."/>
            <person name="Magnuson J.K."/>
            <person name="Henrissat B."/>
            <person name="Mortensen U.H."/>
            <person name="Larsen T.O."/>
            <person name="Devries R.P."/>
            <person name="Grigoriev I.V."/>
            <person name="Machida M."/>
            <person name="Baker S.E."/>
            <person name="Andersen M.R."/>
        </authorList>
    </citation>
    <scope>NUCLEOTIDE SEQUENCE [LARGE SCALE GENOMIC DNA]</scope>
    <source>
        <strain evidence="8 9">CBS 151.66</strain>
    </source>
</reference>
<dbReference type="Gene3D" id="3.40.50.720">
    <property type="entry name" value="NAD(P)-binding Rossmann-like Domain"/>
    <property type="match status" value="1"/>
</dbReference>
<keyword evidence="5" id="KW-0560">Oxidoreductase</keyword>
<dbReference type="GO" id="GO:0016491">
    <property type="term" value="F:oxidoreductase activity"/>
    <property type="evidence" value="ECO:0007669"/>
    <property type="project" value="UniProtKB-KW"/>
</dbReference>
<dbReference type="InterPro" id="IPR020843">
    <property type="entry name" value="ER"/>
</dbReference>
<comment type="similarity">
    <text evidence="2 6">Belongs to the zinc-containing alcohol dehydrogenase family.</text>
</comment>
<evidence type="ECO:0000256" key="3">
    <source>
        <dbReference type="ARBA" id="ARBA00022723"/>
    </source>
</evidence>
<dbReference type="InterPro" id="IPR013149">
    <property type="entry name" value="ADH-like_C"/>
</dbReference>
<evidence type="ECO:0000313" key="8">
    <source>
        <dbReference type="EMBL" id="KAB8075883.1"/>
    </source>
</evidence>
<dbReference type="GO" id="GO:0008270">
    <property type="term" value="F:zinc ion binding"/>
    <property type="evidence" value="ECO:0007669"/>
    <property type="project" value="InterPro"/>
</dbReference>
<dbReference type="InterPro" id="IPR011032">
    <property type="entry name" value="GroES-like_sf"/>
</dbReference>
<evidence type="ECO:0000256" key="6">
    <source>
        <dbReference type="RuleBase" id="RU361277"/>
    </source>
</evidence>
<sequence length="348" mass="37021">MGSTDIPQAMKAATVLEFQQPVQILTRPVPSPSADQILVKVTCSSLCSSDIAAWLGHVGARPPYCPGHEPVGVVGMVGSAVRGFKPGDRVGFMPASSTCMDCTECLSGQHRFCEGKTCVGFHAPWGGFSQYCLADPLSTVKIPDGLKDEWAAPLLCAGVTAYGAVKKAAVAVPGGMFLNVVGCGGVGHLVIQYAKAMGYRVRAFDISDEKLVLAQHSGADEVHRSDQISVQDKQQTKSLRARATIVASGSSAAYEMALPLTASHGHTIAIGVSPQRVPVNLLEMVTRDLSLVATNQGSRQELAECLEIAATAGLKPEVEIRQLEELEEGFRELMEGNVSGRLVYRLWK</sequence>
<evidence type="ECO:0000256" key="1">
    <source>
        <dbReference type="ARBA" id="ARBA00001947"/>
    </source>
</evidence>
<evidence type="ECO:0000259" key="7">
    <source>
        <dbReference type="SMART" id="SM00829"/>
    </source>
</evidence>
<dbReference type="InterPro" id="IPR002328">
    <property type="entry name" value="ADH_Zn_CS"/>
</dbReference>
<dbReference type="SMART" id="SM00829">
    <property type="entry name" value="PKS_ER"/>
    <property type="match status" value="1"/>
</dbReference>
<dbReference type="Gene3D" id="3.90.180.10">
    <property type="entry name" value="Medium-chain alcohol dehydrogenases, catalytic domain"/>
    <property type="match status" value="1"/>
</dbReference>
<dbReference type="EMBL" id="ML732188">
    <property type="protein sequence ID" value="KAB8075883.1"/>
    <property type="molecule type" value="Genomic_DNA"/>
</dbReference>
<dbReference type="Pfam" id="PF08240">
    <property type="entry name" value="ADH_N"/>
    <property type="match status" value="1"/>
</dbReference>
<dbReference type="PROSITE" id="PS00059">
    <property type="entry name" value="ADH_ZINC"/>
    <property type="match status" value="1"/>
</dbReference>
<dbReference type="SUPFAM" id="SSF50129">
    <property type="entry name" value="GroES-like"/>
    <property type="match status" value="1"/>
</dbReference>
<dbReference type="PANTHER" id="PTHR42940:SF8">
    <property type="entry name" value="VACUOLAR PROTEIN SORTING-ASSOCIATED PROTEIN 11"/>
    <property type="match status" value="1"/>
</dbReference>
<gene>
    <name evidence="8" type="ORF">BDV29DRAFT_155262</name>
</gene>
<accession>A0A5N5X549</accession>